<evidence type="ECO:0000313" key="8">
    <source>
        <dbReference type="WBParaSite" id="ACRNAN_scaffold2885.g21221.t1"/>
    </source>
</evidence>
<dbReference type="AlphaFoldDB" id="A0A914DLJ3"/>
<evidence type="ECO:0000256" key="5">
    <source>
        <dbReference type="ARBA" id="ARBA00023180"/>
    </source>
</evidence>
<accession>A0A914DLJ3</accession>
<organism evidence="7 8">
    <name type="scientific">Acrobeloides nanus</name>
    <dbReference type="NCBI Taxonomy" id="290746"/>
    <lineage>
        <taxon>Eukaryota</taxon>
        <taxon>Metazoa</taxon>
        <taxon>Ecdysozoa</taxon>
        <taxon>Nematoda</taxon>
        <taxon>Chromadorea</taxon>
        <taxon>Rhabditida</taxon>
        <taxon>Tylenchina</taxon>
        <taxon>Cephalobomorpha</taxon>
        <taxon>Cephaloboidea</taxon>
        <taxon>Cephalobidae</taxon>
        <taxon>Acrobeloides</taxon>
    </lineage>
</organism>
<evidence type="ECO:0000256" key="1">
    <source>
        <dbReference type="ARBA" id="ARBA00022536"/>
    </source>
</evidence>
<sequence>MIACDDNGNHTVLVEDSITYPAGLAVDWIHGLLFWTDLYLGTINVMDLNTKQRKVLFNIDLIQPQDIAVDPSKGLIFWIHGNEKAIERASMDGNDRMTIAKSRWPDSLALDIFNERVYWANGDINTIASVDYNGNDLRTILNPVSKYPSSLAIFEEKLYWVDQWVVLVMNMFNGTEVRKLIDGVDNTYSQNTLRVYNDAAQPELPNKCDQHSCDDGAICLPKGNSCKT</sequence>
<dbReference type="InterPro" id="IPR011042">
    <property type="entry name" value="6-blade_b-propeller_TolB-like"/>
</dbReference>
<proteinExistence type="predicted"/>
<evidence type="ECO:0000256" key="2">
    <source>
        <dbReference type="ARBA" id="ARBA00022729"/>
    </source>
</evidence>
<keyword evidence="4" id="KW-1015">Disulfide bond</keyword>
<dbReference type="WBParaSite" id="ACRNAN_scaffold2885.g21221.t1">
    <property type="protein sequence ID" value="ACRNAN_scaffold2885.g21221.t1"/>
    <property type="gene ID" value="ACRNAN_scaffold2885.g21221"/>
</dbReference>
<dbReference type="GO" id="GO:0042813">
    <property type="term" value="F:Wnt receptor activity"/>
    <property type="evidence" value="ECO:0007669"/>
    <property type="project" value="TreeGrafter"/>
</dbReference>
<dbReference type="SUPFAM" id="SSF63825">
    <property type="entry name" value="YWTD domain"/>
    <property type="match status" value="1"/>
</dbReference>
<dbReference type="Proteomes" id="UP000887540">
    <property type="component" value="Unplaced"/>
</dbReference>
<dbReference type="SMART" id="SM00135">
    <property type="entry name" value="LY"/>
    <property type="match status" value="4"/>
</dbReference>
<evidence type="ECO:0000256" key="3">
    <source>
        <dbReference type="ARBA" id="ARBA00022737"/>
    </source>
</evidence>
<dbReference type="PANTHER" id="PTHR46513:SF13">
    <property type="entry name" value="EGF-LIKE DOMAIN-CONTAINING PROTEIN"/>
    <property type="match status" value="1"/>
</dbReference>
<dbReference type="InterPro" id="IPR000033">
    <property type="entry name" value="LDLR_classB_rpt"/>
</dbReference>
<feature type="repeat" description="LDL-receptor class B" evidence="6">
    <location>
        <begin position="31"/>
        <end position="73"/>
    </location>
</feature>
<dbReference type="GO" id="GO:0060070">
    <property type="term" value="P:canonical Wnt signaling pathway"/>
    <property type="evidence" value="ECO:0007669"/>
    <property type="project" value="TreeGrafter"/>
</dbReference>
<reference evidence="8" key="1">
    <citation type="submission" date="2022-11" db="UniProtKB">
        <authorList>
            <consortium name="WormBaseParasite"/>
        </authorList>
    </citation>
    <scope>IDENTIFICATION</scope>
</reference>
<evidence type="ECO:0000313" key="7">
    <source>
        <dbReference type="Proteomes" id="UP000887540"/>
    </source>
</evidence>
<dbReference type="Pfam" id="PF00058">
    <property type="entry name" value="Ldl_recept_b"/>
    <property type="match status" value="2"/>
</dbReference>
<name>A0A914DLJ3_9BILA</name>
<keyword evidence="2" id="KW-0732">Signal</keyword>
<dbReference type="GO" id="GO:0017147">
    <property type="term" value="F:Wnt-protein binding"/>
    <property type="evidence" value="ECO:0007669"/>
    <property type="project" value="TreeGrafter"/>
</dbReference>
<keyword evidence="1" id="KW-0245">EGF-like domain</keyword>
<dbReference type="GO" id="GO:0005886">
    <property type="term" value="C:plasma membrane"/>
    <property type="evidence" value="ECO:0007669"/>
    <property type="project" value="TreeGrafter"/>
</dbReference>
<dbReference type="Gene3D" id="2.120.10.30">
    <property type="entry name" value="TolB, C-terminal domain"/>
    <property type="match status" value="1"/>
</dbReference>
<dbReference type="PANTHER" id="PTHR46513">
    <property type="entry name" value="VITELLOGENIN RECEPTOR-LIKE PROTEIN-RELATED-RELATED"/>
    <property type="match status" value="1"/>
</dbReference>
<keyword evidence="3" id="KW-0677">Repeat</keyword>
<evidence type="ECO:0000256" key="6">
    <source>
        <dbReference type="PROSITE-ProRule" id="PRU00461"/>
    </source>
</evidence>
<dbReference type="InterPro" id="IPR050778">
    <property type="entry name" value="Cueball_EGF_LRP_Nidogen"/>
</dbReference>
<dbReference type="PROSITE" id="PS51120">
    <property type="entry name" value="LDLRB"/>
    <property type="match status" value="2"/>
</dbReference>
<dbReference type="FunFam" id="2.120.10.30:FF:000241">
    <property type="entry name" value="Low-density lipoprotein receptor-related protein 6"/>
    <property type="match status" value="1"/>
</dbReference>
<keyword evidence="5" id="KW-0325">Glycoprotein</keyword>
<feature type="repeat" description="LDL-receptor class B" evidence="6">
    <location>
        <begin position="115"/>
        <end position="157"/>
    </location>
</feature>
<evidence type="ECO:0000256" key="4">
    <source>
        <dbReference type="ARBA" id="ARBA00023157"/>
    </source>
</evidence>
<protein>
    <submittedName>
        <fullName evidence="8">Uncharacterized protein</fullName>
    </submittedName>
</protein>
<keyword evidence="7" id="KW-1185">Reference proteome</keyword>